<dbReference type="Proteomes" id="UP001151478">
    <property type="component" value="Unassembled WGS sequence"/>
</dbReference>
<keyword evidence="2" id="KW-1185">Reference proteome</keyword>
<proteinExistence type="predicted"/>
<comment type="caution">
    <text evidence="1">The sequence shown here is derived from an EMBL/GenBank/DDBJ whole genome shotgun (WGS) entry which is preliminary data.</text>
</comment>
<dbReference type="EMBL" id="JAOSLC020000003">
    <property type="protein sequence ID" value="MDD7915603.1"/>
    <property type="molecule type" value="Genomic_DNA"/>
</dbReference>
<evidence type="ECO:0000313" key="2">
    <source>
        <dbReference type="Proteomes" id="UP001151478"/>
    </source>
</evidence>
<gene>
    <name evidence="1" type="ORF">N5A56_014755</name>
</gene>
<dbReference type="Pfam" id="PF14253">
    <property type="entry name" value="AbiH"/>
    <property type="match status" value="1"/>
</dbReference>
<protein>
    <submittedName>
        <fullName evidence="1">AbiH family protein</fullName>
    </submittedName>
</protein>
<organism evidence="1 2">
    <name type="scientific">Polaribacter ponticola</name>
    <dbReference type="NCBI Taxonomy" id="2978475"/>
    <lineage>
        <taxon>Bacteria</taxon>
        <taxon>Pseudomonadati</taxon>
        <taxon>Bacteroidota</taxon>
        <taxon>Flavobacteriia</taxon>
        <taxon>Flavobacteriales</taxon>
        <taxon>Flavobacteriaceae</taxon>
    </lineage>
</organism>
<dbReference type="RefSeq" id="WP_265726860.1">
    <property type="nucleotide sequence ID" value="NZ_JAOSLC020000003.1"/>
</dbReference>
<name>A0ABT5SBZ5_9FLAO</name>
<sequence>MNKLILVGNGFDLAHGLPTSYKHFLNDFWKNIHLNYKKEEYQNLIYIDENYFRILNFSKEIENFEDFEENIRNYKSYYNDEFHNYLAHELRLRNNSIVIQFKNDFFKLINVKNSIENWVDIENEYYLQLKNITKLKFGNSSGEELVKARKHTLLKLNQEFEEVKNLLIKYLREKVLKKFNVEKVENREKFLKMYKIFKQNSSLNKNEWNISEFSTLSDSDHISKIYEEEKINNRVHCYSYIANFNYTDTAFLYFWEMNKSLAMENGNINSIHGEIDSKDFKPVFGFGDEMDEEYQLIEDLDDNEYLKFFKSFQYFQNNCYDNLLREIDGEKFQVCVLGHSCGLSDRVLLNTIFEHENCRSIKIYYHQKEDGSDNYLDVVKNISRHFKDKPSMRRKIVSKKLSSPLPQNVRFQKK</sequence>
<dbReference type="InterPro" id="IPR025935">
    <property type="entry name" value="AbiH"/>
</dbReference>
<reference evidence="1" key="1">
    <citation type="submission" date="2023-02" db="EMBL/GenBank/DDBJ databases">
        <title>Polaribacter ponticola sp. nov., isolated from seawater.</title>
        <authorList>
            <person name="Baek J.H."/>
            <person name="Kim J.M."/>
            <person name="Choi D.G."/>
            <person name="Jeon C.O."/>
        </authorList>
    </citation>
    <scope>NUCLEOTIDE SEQUENCE</scope>
    <source>
        <strain evidence="1">MSW5</strain>
    </source>
</reference>
<accession>A0ABT5SBZ5</accession>
<evidence type="ECO:0000313" key="1">
    <source>
        <dbReference type="EMBL" id="MDD7915603.1"/>
    </source>
</evidence>